<comment type="subcellular location">
    <subcellularLocation>
        <location evidence="1 6">Mitochondrion</location>
    </subcellularLocation>
</comment>
<dbReference type="GeneID" id="14497924"/>
<dbReference type="KEGG" id="tbl:TBLA_0I00870"/>
<dbReference type="Proteomes" id="UP000002866">
    <property type="component" value="Chromosome 9"/>
</dbReference>
<dbReference type="SUPFAM" id="SSF51219">
    <property type="entry name" value="TRAP-like"/>
    <property type="match status" value="1"/>
</dbReference>
<dbReference type="PANTHER" id="PTHR36959">
    <property type="entry name" value="ALTERED INHERITANCE OF MITOCHONDRIA PROTEIN 24, MITOCHONDRIAL"/>
    <property type="match status" value="1"/>
</dbReference>
<dbReference type="RefSeq" id="XP_004182265.1">
    <property type="nucleotide sequence ID" value="XM_004182217.1"/>
</dbReference>
<dbReference type="HOGENOM" id="CLU_669189_0_0_1"/>
<dbReference type="FunCoup" id="I2H8P4">
    <property type="interactions" value="18"/>
</dbReference>
<dbReference type="GO" id="GO:0007007">
    <property type="term" value="P:inner mitochondrial membrane organization"/>
    <property type="evidence" value="ECO:0007669"/>
    <property type="project" value="TreeGrafter"/>
</dbReference>
<dbReference type="AlphaFoldDB" id="I2H8P4"/>
<dbReference type="GO" id="GO:0005743">
    <property type="term" value="C:mitochondrial inner membrane"/>
    <property type="evidence" value="ECO:0007669"/>
    <property type="project" value="TreeGrafter"/>
</dbReference>
<comment type="similarity">
    <text evidence="2 6">Belongs to the AIM24 family.</text>
</comment>
<gene>
    <name evidence="7" type="primary">TBLA0I00870</name>
    <name evidence="7" type="ORF">TBLA_0I00870</name>
</gene>
<evidence type="ECO:0000256" key="5">
    <source>
        <dbReference type="ARBA" id="ARBA00023128"/>
    </source>
</evidence>
<evidence type="ECO:0000256" key="6">
    <source>
        <dbReference type="RuleBase" id="RU363045"/>
    </source>
</evidence>
<keyword evidence="8" id="KW-1185">Reference proteome</keyword>
<reference evidence="7 8" key="1">
    <citation type="journal article" date="2011" name="Proc. Natl. Acad. Sci. U.S.A.">
        <title>Evolutionary erosion of yeast sex chromosomes by mating-type switching accidents.</title>
        <authorList>
            <person name="Gordon J.L."/>
            <person name="Armisen D."/>
            <person name="Proux-Wera E."/>
            <person name="Oheigeartaigh S.S."/>
            <person name="Byrne K.P."/>
            <person name="Wolfe K.H."/>
        </authorList>
    </citation>
    <scope>NUCLEOTIDE SEQUENCE [LARGE SCALE GENOMIC DNA]</scope>
    <source>
        <strain evidence="8">ATCC 34711 / CBS 6284 / DSM 70876 / NBRC 10599 / NRRL Y-10934 / UCD 77-7</strain>
    </source>
</reference>
<dbReference type="Pfam" id="PF01987">
    <property type="entry name" value="AIM24"/>
    <property type="match status" value="1"/>
</dbReference>
<keyword evidence="4" id="KW-0809">Transit peptide</keyword>
<evidence type="ECO:0000256" key="1">
    <source>
        <dbReference type="ARBA" id="ARBA00004173"/>
    </source>
</evidence>
<protein>
    <recommendedName>
        <fullName evidence="3 6">Altered inheritance of mitochondria protein 24, mitochondrial</fullName>
    </recommendedName>
</protein>
<evidence type="ECO:0000256" key="3">
    <source>
        <dbReference type="ARBA" id="ARBA00013287"/>
    </source>
</evidence>
<sequence>MLGVRHRLLVSTYRPLSRSIQTDSQRLNQVKITLLDEFVPKSTAESTNDKTNDLQIFNTSKLASVQIPYNLPLYIRPNSLISLLSNIQENNFHIKTIYKNVFFNLFHYKSFNSSKFDKILFTSSNKDTSVNNNSIVVSSLGNNKNSSLFHLKIDGTKDWNLFVNNKFNGNPLLAFEDNSSLNIDKNRITGRGNVILNINGSCYNIDLIDQKDQIIINKNCLVAMNGISQFDIKNSLKNLNLNYSINNQLNSNKIITDTEGKQNDKQIVEDFNWKLFMTYNYKILNYLNDHFKKFIFKYFINRNKQFVTINGPRTILLQTNSNQNQIISDFIFSSKLFKKLENYSTSSSSSSFSNDPVKLVKDTINANNNLLKQQSQTNSSTYLHYATITKNKNVVFQSTQDFKDAIR</sequence>
<organism evidence="7 8">
    <name type="scientific">Henningerozyma blattae (strain ATCC 34711 / CBS 6284 / DSM 70876 / NBRC 10599 / NRRL Y-10934 / UCD 77-7)</name>
    <name type="common">Yeast</name>
    <name type="synonym">Tetrapisispora blattae</name>
    <dbReference type="NCBI Taxonomy" id="1071380"/>
    <lineage>
        <taxon>Eukaryota</taxon>
        <taxon>Fungi</taxon>
        <taxon>Dikarya</taxon>
        <taxon>Ascomycota</taxon>
        <taxon>Saccharomycotina</taxon>
        <taxon>Saccharomycetes</taxon>
        <taxon>Saccharomycetales</taxon>
        <taxon>Saccharomycetaceae</taxon>
        <taxon>Henningerozyma</taxon>
    </lineage>
</organism>
<dbReference type="InParanoid" id="I2H8P4"/>
<keyword evidence="5 6" id="KW-0496">Mitochondrion</keyword>
<dbReference type="Gene3D" id="3.60.160.10">
    <property type="entry name" value="Mitochondrial biogenesis AIM24"/>
    <property type="match status" value="1"/>
</dbReference>
<dbReference type="InterPro" id="IPR002838">
    <property type="entry name" value="AIM24"/>
</dbReference>
<evidence type="ECO:0000313" key="7">
    <source>
        <dbReference type="EMBL" id="CCH62746.1"/>
    </source>
</evidence>
<dbReference type="InterPro" id="IPR036983">
    <property type="entry name" value="AIM24_sf"/>
</dbReference>
<dbReference type="EMBL" id="HE806324">
    <property type="protein sequence ID" value="CCH62746.1"/>
    <property type="molecule type" value="Genomic_DNA"/>
</dbReference>
<proteinExistence type="inferred from homology"/>
<evidence type="ECO:0000313" key="8">
    <source>
        <dbReference type="Proteomes" id="UP000002866"/>
    </source>
</evidence>
<dbReference type="PANTHER" id="PTHR36959:SF2">
    <property type="entry name" value="ALTERED INHERITANCE OF MITOCHONDRIA PROTEIN 24, MITOCHONDRIAL"/>
    <property type="match status" value="1"/>
</dbReference>
<dbReference type="InterPro" id="IPR016031">
    <property type="entry name" value="Trp_RNA-bd_attenuator-like_dom"/>
</dbReference>
<evidence type="ECO:0000256" key="4">
    <source>
        <dbReference type="ARBA" id="ARBA00022946"/>
    </source>
</evidence>
<name>I2H8P4_HENB6</name>
<evidence type="ECO:0000256" key="2">
    <source>
        <dbReference type="ARBA" id="ARBA00009322"/>
    </source>
</evidence>
<accession>I2H8P4</accession>
<dbReference type="OMA" id="TINGPRT"/>
<dbReference type="OrthoDB" id="5295771at2759"/>